<keyword evidence="3" id="KW-1185">Reference proteome</keyword>
<accession>A0ABN3J9K2</accession>
<comment type="caution">
    <text evidence="2">The sequence shown here is derived from an EMBL/GenBank/DDBJ whole genome shotgun (WGS) entry which is preliminary data.</text>
</comment>
<organism evidence="2 3">
    <name type="scientific">Actinomadura vinacea</name>
    <dbReference type="NCBI Taxonomy" id="115336"/>
    <lineage>
        <taxon>Bacteria</taxon>
        <taxon>Bacillati</taxon>
        <taxon>Actinomycetota</taxon>
        <taxon>Actinomycetes</taxon>
        <taxon>Streptosporangiales</taxon>
        <taxon>Thermomonosporaceae</taxon>
        <taxon>Actinomadura</taxon>
    </lineage>
</organism>
<reference evidence="2 3" key="1">
    <citation type="journal article" date="2019" name="Int. J. Syst. Evol. Microbiol.">
        <title>The Global Catalogue of Microorganisms (GCM) 10K type strain sequencing project: providing services to taxonomists for standard genome sequencing and annotation.</title>
        <authorList>
            <consortium name="The Broad Institute Genomics Platform"/>
            <consortium name="The Broad Institute Genome Sequencing Center for Infectious Disease"/>
            <person name="Wu L."/>
            <person name="Ma J."/>
        </authorList>
    </citation>
    <scope>NUCLEOTIDE SEQUENCE [LARGE SCALE GENOMIC DNA]</scope>
    <source>
        <strain evidence="2 3">JCM 3325</strain>
    </source>
</reference>
<dbReference type="RefSeq" id="WP_344590896.1">
    <property type="nucleotide sequence ID" value="NZ_BAAARW010000015.1"/>
</dbReference>
<gene>
    <name evidence="2" type="ORF">GCM10010191_41780</name>
</gene>
<dbReference type="InterPro" id="IPR002645">
    <property type="entry name" value="STAS_dom"/>
</dbReference>
<dbReference type="Gene3D" id="3.30.750.24">
    <property type="entry name" value="STAS domain"/>
    <property type="match status" value="1"/>
</dbReference>
<dbReference type="SUPFAM" id="SSF52091">
    <property type="entry name" value="SpoIIaa-like"/>
    <property type="match status" value="1"/>
</dbReference>
<dbReference type="CDD" id="cd07043">
    <property type="entry name" value="STAS_anti-anti-sigma_factors"/>
    <property type="match status" value="1"/>
</dbReference>
<dbReference type="EMBL" id="BAAARW010000015">
    <property type="protein sequence ID" value="GAA2425205.1"/>
    <property type="molecule type" value="Genomic_DNA"/>
</dbReference>
<evidence type="ECO:0000259" key="1">
    <source>
        <dbReference type="PROSITE" id="PS50801"/>
    </source>
</evidence>
<protein>
    <recommendedName>
        <fullName evidence="1">STAS domain-containing protein</fullName>
    </recommendedName>
</protein>
<dbReference type="InterPro" id="IPR036513">
    <property type="entry name" value="STAS_dom_sf"/>
</dbReference>
<proteinExistence type="predicted"/>
<dbReference type="Proteomes" id="UP001501231">
    <property type="component" value="Unassembled WGS sequence"/>
</dbReference>
<name>A0ABN3J9K2_9ACTN</name>
<evidence type="ECO:0000313" key="2">
    <source>
        <dbReference type="EMBL" id="GAA2425205.1"/>
    </source>
</evidence>
<sequence>MKDTAVDMVVVEGERHTAVLLSGEMDLLSAPSVRDRLRDLVSVRPLVIDVSGVSFFDAEGLRIVAATARRGLECGTGIALVGMRPFAEKMFRILRMDEEVPLCASAQEALWCLLPPTDEEISDWLRR</sequence>
<dbReference type="PANTHER" id="PTHR33495">
    <property type="entry name" value="ANTI-SIGMA FACTOR ANTAGONIST TM_1081-RELATED-RELATED"/>
    <property type="match status" value="1"/>
</dbReference>
<dbReference type="PANTHER" id="PTHR33495:SF2">
    <property type="entry name" value="ANTI-SIGMA FACTOR ANTAGONIST TM_1081-RELATED"/>
    <property type="match status" value="1"/>
</dbReference>
<evidence type="ECO:0000313" key="3">
    <source>
        <dbReference type="Proteomes" id="UP001501231"/>
    </source>
</evidence>
<dbReference type="PROSITE" id="PS50801">
    <property type="entry name" value="STAS"/>
    <property type="match status" value="1"/>
</dbReference>
<dbReference type="InterPro" id="IPR058548">
    <property type="entry name" value="MlaB-like_STAS"/>
</dbReference>
<dbReference type="Pfam" id="PF13466">
    <property type="entry name" value="STAS_2"/>
    <property type="match status" value="1"/>
</dbReference>
<feature type="domain" description="STAS" evidence="1">
    <location>
        <begin position="21"/>
        <end position="113"/>
    </location>
</feature>